<dbReference type="Proteomes" id="UP000030653">
    <property type="component" value="Unassembled WGS sequence"/>
</dbReference>
<reference evidence="1 2" key="1">
    <citation type="journal article" date="2012" name="Science">
        <title>The Paleozoic origin of enzymatic lignin decomposition reconstructed from 31 fungal genomes.</title>
        <authorList>
            <person name="Floudas D."/>
            <person name="Binder M."/>
            <person name="Riley R."/>
            <person name="Barry K."/>
            <person name="Blanchette R.A."/>
            <person name="Henrissat B."/>
            <person name="Martinez A.T."/>
            <person name="Otillar R."/>
            <person name="Spatafora J.W."/>
            <person name="Yadav J.S."/>
            <person name="Aerts A."/>
            <person name="Benoit I."/>
            <person name="Boyd A."/>
            <person name="Carlson A."/>
            <person name="Copeland A."/>
            <person name="Coutinho P.M."/>
            <person name="de Vries R.P."/>
            <person name="Ferreira P."/>
            <person name="Findley K."/>
            <person name="Foster B."/>
            <person name="Gaskell J."/>
            <person name="Glotzer D."/>
            <person name="Gorecki P."/>
            <person name="Heitman J."/>
            <person name="Hesse C."/>
            <person name="Hori C."/>
            <person name="Igarashi K."/>
            <person name="Jurgens J.A."/>
            <person name="Kallen N."/>
            <person name="Kersten P."/>
            <person name="Kohler A."/>
            <person name="Kuees U."/>
            <person name="Kumar T.K.A."/>
            <person name="Kuo A."/>
            <person name="LaButti K."/>
            <person name="Larrondo L.F."/>
            <person name="Lindquist E."/>
            <person name="Ling A."/>
            <person name="Lombard V."/>
            <person name="Lucas S."/>
            <person name="Lundell T."/>
            <person name="Martin R."/>
            <person name="McLaughlin D.J."/>
            <person name="Morgenstern I."/>
            <person name="Morin E."/>
            <person name="Murat C."/>
            <person name="Nagy L.G."/>
            <person name="Nolan M."/>
            <person name="Ohm R.A."/>
            <person name="Patyshakuliyeva A."/>
            <person name="Rokas A."/>
            <person name="Ruiz-Duenas F.J."/>
            <person name="Sabat G."/>
            <person name="Salamov A."/>
            <person name="Samejima M."/>
            <person name="Schmutz J."/>
            <person name="Slot J.C."/>
            <person name="St John F."/>
            <person name="Stenlid J."/>
            <person name="Sun H."/>
            <person name="Sun S."/>
            <person name="Syed K."/>
            <person name="Tsang A."/>
            <person name="Wiebenga A."/>
            <person name="Young D."/>
            <person name="Pisabarro A."/>
            <person name="Eastwood D.C."/>
            <person name="Martin F."/>
            <person name="Cullen D."/>
            <person name="Grigoriev I.V."/>
            <person name="Hibbett D.S."/>
        </authorList>
    </citation>
    <scope>NUCLEOTIDE SEQUENCE [LARGE SCALE GENOMIC DNA]</scope>
    <source>
        <strain evidence="1 2">DJM-731 SS1</strain>
    </source>
</reference>
<dbReference type="RefSeq" id="XP_040629532.1">
    <property type="nucleotide sequence ID" value="XM_040772493.1"/>
</dbReference>
<gene>
    <name evidence="1" type="ORF">DACRYDRAFT_21671</name>
</gene>
<sequence>MNHENSRGFAVMNGYSGEISGIFDPYIKIADCSQLLSRTGQFYSLSGMMAD</sequence>
<evidence type="ECO:0000313" key="1">
    <source>
        <dbReference type="EMBL" id="EJU02638.1"/>
    </source>
</evidence>
<organism evidence="1 2">
    <name type="scientific">Dacryopinax primogenitus (strain DJM 731)</name>
    <name type="common">Brown rot fungus</name>
    <dbReference type="NCBI Taxonomy" id="1858805"/>
    <lineage>
        <taxon>Eukaryota</taxon>
        <taxon>Fungi</taxon>
        <taxon>Dikarya</taxon>
        <taxon>Basidiomycota</taxon>
        <taxon>Agaricomycotina</taxon>
        <taxon>Dacrymycetes</taxon>
        <taxon>Dacrymycetales</taxon>
        <taxon>Dacrymycetaceae</taxon>
        <taxon>Dacryopinax</taxon>
    </lineage>
</organism>
<keyword evidence="2" id="KW-1185">Reference proteome</keyword>
<dbReference type="HOGENOM" id="CLU_3106292_0_0_1"/>
<dbReference type="EMBL" id="JH795861">
    <property type="protein sequence ID" value="EJU02638.1"/>
    <property type="molecule type" value="Genomic_DNA"/>
</dbReference>
<accession>M5GDR7</accession>
<proteinExistence type="predicted"/>
<name>M5GDR7_DACPD</name>
<protein>
    <submittedName>
        <fullName evidence="1">Uncharacterized protein</fullName>
    </submittedName>
</protein>
<evidence type="ECO:0000313" key="2">
    <source>
        <dbReference type="Proteomes" id="UP000030653"/>
    </source>
</evidence>
<dbReference type="GeneID" id="63687555"/>
<dbReference type="AlphaFoldDB" id="M5GDR7"/>